<reference evidence="2 3" key="1">
    <citation type="submission" date="2023-06" db="EMBL/GenBank/DDBJ databases">
        <title>Black Yeasts Isolated from many extreme environments.</title>
        <authorList>
            <person name="Coleine C."/>
            <person name="Stajich J.E."/>
            <person name="Selbmann L."/>
        </authorList>
    </citation>
    <scope>NUCLEOTIDE SEQUENCE [LARGE SCALE GENOMIC DNA]</scope>
    <source>
        <strain evidence="2 3">CCFEE 5887</strain>
    </source>
</reference>
<accession>A0AAV9QN28</accession>
<protein>
    <submittedName>
        <fullName evidence="2">Uncharacterized protein</fullName>
    </submittedName>
</protein>
<dbReference type="AlphaFoldDB" id="A0AAV9QN28"/>
<dbReference type="Proteomes" id="UP001345827">
    <property type="component" value="Unassembled WGS sequence"/>
</dbReference>
<gene>
    <name evidence="2" type="ORF">LTR25_001678</name>
</gene>
<comment type="caution">
    <text evidence="2">The sequence shown here is derived from an EMBL/GenBank/DDBJ whole genome shotgun (WGS) entry which is preliminary data.</text>
</comment>
<evidence type="ECO:0000313" key="2">
    <source>
        <dbReference type="EMBL" id="KAK5544063.1"/>
    </source>
</evidence>
<dbReference type="EMBL" id="JAXLQG010000002">
    <property type="protein sequence ID" value="KAK5544063.1"/>
    <property type="molecule type" value="Genomic_DNA"/>
</dbReference>
<feature type="compositionally biased region" description="Polar residues" evidence="1">
    <location>
        <begin position="363"/>
        <end position="378"/>
    </location>
</feature>
<organism evidence="2 3">
    <name type="scientific">Vermiconidia calcicola</name>
    <dbReference type="NCBI Taxonomy" id="1690605"/>
    <lineage>
        <taxon>Eukaryota</taxon>
        <taxon>Fungi</taxon>
        <taxon>Dikarya</taxon>
        <taxon>Ascomycota</taxon>
        <taxon>Pezizomycotina</taxon>
        <taxon>Dothideomycetes</taxon>
        <taxon>Dothideomycetidae</taxon>
        <taxon>Mycosphaerellales</taxon>
        <taxon>Extremaceae</taxon>
        <taxon>Vermiconidia</taxon>
    </lineage>
</organism>
<feature type="region of interest" description="Disordered" evidence="1">
    <location>
        <begin position="363"/>
        <end position="416"/>
    </location>
</feature>
<evidence type="ECO:0000256" key="1">
    <source>
        <dbReference type="SAM" id="MobiDB-lite"/>
    </source>
</evidence>
<evidence type="ECO:0000313" key="3">
    <source>
        <dbReference type="Proteomes" id="UP001345827"/>
    </source>
</evidence>
<keyword evidence="3" id="KW-1185">Reference proteome</keyword>
<proteinExistence type="predicted"/>
<feature type="compositionally biased region" description="Basic residues" evidence="1">
    <location>
        <begin position="391"/>
        <end position="409"/>
    </location>
</feature>
<sequence>MSRRPLRTTPIKFGRRSLYEEESDLPSEGSECLVVAQQPSAYELGCRSEEERPISTSVVAIWYPGVGWRYGDIQAWRDFPSAEHPPTWYSNSPVASGEPKPYFESALCRLPAELRTEIWKMYIEDNRGWDLNIDTPTWRTCSGRIRRSRDFITRGVENILQLSDLYAHNDLLRKPETEYPQLLRILSRDLPNLKWIRFSRKYTTDAIRIQQHGLGVNPHQWTYRAVVLLAAWLCLRHKNLDLLACYSSAYPDEEDDSTFHNFMCVELMSKAIVRSMRPPEAWVLNAPMIRRTPWSRIASMPASEFAIDPDSESSETMAGHEGFEKLDREGYTSRRLMDGEKRSIPIDRLIKICTKALERARNVGTQQPLSATADSGSTNDEHGPSTPRGGRGGRARRGRSRGRGRGHARGRGDNHW</sequence>
<name>A0AAV9QN28_9PEZI</name>